<proteinExistence type="predicted"/>
<name>A0A914WVJ0_9BILA</name>
<dbReference type="Proteomes" id="UP000887566">
    <property type="component" value="Unplaced"/>
</dbReference>
<organism evidence="1 2">
    <name type="scientific">Plectus sambesii</name>
    <dbReference type="NCBI Taxonomy" id="2011161"/>
    <lineage>
        <taxon>Eukaryota</taxon>
        <taxon>Metazoa</taxon>
        <taxon>Ecdysozoa</taxon>
        <taxon>Nematoda</taxon>
        <taxon>Chromadorea</taxon>
        <taxon>Plectida</taxon>
        <taxon>Plectina</taxon>
        <taxon>Plectoidea</taxon>
        <taxon>Plectidae</taxon>
        <taxon>Plectus</taxon>
    </lineage>
</organism>
<dbReference type="AlphaFoldDB" id="A0A914WVJ0"/>
<protein>
    <submittedName>
        <fullName evidence="2">Uncharacterized protein</fullName>
    </submittedName>
</protein>
<evidence type="ECO:0000313" key="1">
    <source>
        <dbReference type="Proteomes" id="UP000887566"/>
    </source>
</evidence>
<keyword evidence="1" id="KW-1185">Reference proteome</keyword>
<accession>A0A914WVJ0</accession>
<dbReference type="WBParaSite" id="PSAMB.scaffold4size155531.g227.t1">
    <property type="protein sequence ID" value="PSAMB.scaffold4size155531.g227.t1"/>
    <property type="gene ID" value="PSAMB.scaffold4size155531.g227"/>
</dbReference>
<evidence type="ECO:0000313" key="2">
    <source>
        <dbReference type="WBParaSite" id="PSAMB.scaffold4size155531.g227.t1"/>
    </source>
</evidence>
<reference evidence="2" key="1">
    <citation type="submission" date="2022-11" db="UniProtKB">
        <authorList>
            <consortium name="WormBaseParasite"/>
        </authorList>
    </citation>
    <scope>IDENTIFICATION</scope>
</reference>
<sequence length="122" mass="13546">MHRHDLSVTEQSDGSFICGSSQRQPGCAGVYWSDDVLVGATIAVMAVVDDRPESFDQYKIYTKSVALLTPLPTMFAKSYDLSQAFDKIDFPIYAKVLLLTNTAEKALEIEEVVESGDENEEF</sequence>